<dbReference type="Proteomes" id="UP000232060">
    <property type="component" value="Unassembled WGS sequence"/>
</dbReference>
<evidence type="ECO:0000256" key="1">
    <source>
        <dbReference type="SAM" id="SignalP"/>
    </source>
</evidence>
<name>A0A2M8HD58_9GAMM</name>
<keyword evidence="1" id="KW-0732">Signal</keyword>
<organism evidence="2 3">
    <name type="scientific">Aeromonas lusitana</name>
    <dbReference type="NCBI Taxonomy" id="931529"/>
    <lineage>
        <taxon>Bacteria</taxon>
        <taxon>Pseudomonadati</taxon>
        <taxon>Pseudomonadota</taxon>
        <taxon>Gammaproteobacteria</taxon>
        <taxon>Aeromonadales</taxon>
        <taxon>Aeromonadaceae</taxon>
        <taxon>Aeromonas</taxon>
    </lineage>
</organism>
<comment type="caution">
    <text evidence="2">The sequence shown here is derived from an EMBL/GenBank/DDBJ whole genome shotgun (WGS) entry which is preliminary data.</text>
</comment>
<protein>
    <recommendedName>
        <fullName evidence="4">DUF5666 domain-containing protein</fullName>
    </recommendedName>
</protein>
<feature type="chain" id="PRO_5014973887" description="DUF5666 domain-containing protein" evidence="1">
    <location>
        <begin position="23"/>
        <end position="194"/>
    </location>
</feature>
<sequence>MKLKHAWIAGLLTLSSAPLVHAAVVATNVAVTPGEASLAEEVTAKATVTAIDVATRKVSLKNAEGETFDLVAGEEVTNLQNIKVGDVVALRYLQLLDLELLKGTAGVRKRLVEVEGSKAAAGDKPGAGAGMQVTIYADVIEVDKATQTIKVKGVDKTLTVKVNDPAQFALIAKGDQIKAVQTTAIGIGIEPEKK</sequence>
<dbReference type="AlphaFoldDB" id="A0A2M8HD58"/>
<reference evidence="2 3" key="1">
    <citation type="submission" date="2017-11" db="EMBL/GenBank/DDBJ databases">
        <title>Draft genome sequence of environmental isolate Aeromonas lusitania sp. nov. MDC 2473.</title>
        <authorList>
            <person name="Colston S.M."/>
            <person name="Navarro A."/>
            <person name="Martinez-Murcia A.J."/>
            <person name="Graf J."/>
        </authorList>
    </citation>
    <scope>NUCLEOTIDE SEQUENCE [LARGE SCALE GENOMIC DNA]</scope>
    <source>
        <strain evidence="2 3">MDC 2473</strain>
    </source>
</reference>
<dbReference type="OrthoDB" id="5586982at2"/>
<evidence type="ECO:0000313" key="3">
    <source>
        <dbReference type="Proteomes" id="UP000232060"/>
    </source>
</evidence>
<evidence type="ECO:0008006" key="4">
    <source>
        <dbReference type="Google" id="ProtNLM"/>
    </source>
</evidence>
<dbReference type="EMBL" id="PGCP01000004">
    <property type="protein sequence ID" value="PJC94502.1"/>
    <property type="molecule type" value="Genomic_DNA"/>
</dbReference>
<dbReference type="RefSeq" id="WP_100858721.1">
    <property type="nucleotide sequence ID" value="NZ_PGCP01000004.1"/>
</dbReference>
<gene>
    <name evidence="2" type="ORF">CUC44_04150</name>
</gene>
<accession>A0A2M8HD58</accession>
<keyword evidence="3" id="KW-1185">Reference proteome</keyword>
<proteinExistence type="predicted"/>
<feature type="signal peptide" evidence="1">
    <location>
        <begin position="1"/>
        <end position="22"/>
    </location>
</feature>
<evidence type="ECO:0000313" key="2">
    <source>
        <dbReference type="EMBL" id="PJC94502.1"/>
    </source>
</evidence>